<feature type="domain" description="Arf-GAP" evidence="7">
    <location>
        <begin position="7"/>
        <end position="124"/>
    </location>
</feature>
<keyword evidence="3 5" id="KW-0863">Zinc-finger</keyword>
<evidence type="ECO:0000259" key="7">
    <source>
        <dbReference type="PROSITE" id="PS50115"/>
    </source>
</evidence>
<dbReference type="FunFam" id="1.10.220.150:FF:000014">
    <property type="entry name" value="ADP-ribosylation factor GTPase-activating protein"/>
    <property type="match status" value="1"/>
</dbReference>
<dbReference type="AlphaFoldDB" id="A0AA39FXG2"/>
<dbReference type="Gene3D" id="1.10.220.150">
    <property type="entry name" value="Arf GTPase activating protein"/>
    <property type="match status" value="1"/>
</dbReference>
<evidence type="ECO:0000256" key="3">
    <source>
        <dbReference type="ARBA" id="ARBA00022771"/>
    </source>
</evidence>
<evidence type="ECO:0000313" key="9">
    <source>
        <dbReference type="Proteomes" id="UP001168990"/>
    </source>
</evidence>
<gene>
    <name evidence="8" type="ORF">PV328_001398</name>
</gene>
<evidence type="ECO:0000256" key="2">
    <source>
        <dbReference type="ARBA" id="ARBA00022723"/>
    </source>
</evidence>
<evidence type="ECO:0000256" key="4">
    <source>
        <dbReference type="ARBA" id="ARBA00022833"/>
    </source>
</evidence>
<dbReference type="SUPFAM" id="SSF57863">
    <property type="entry name" value="ArfGap/RecO-like zinc finger"/>
    <property type="match status" value="1"/>
</dbReference>
<keyword evidence="1" id="KW-0343">GTPase activation</keyword>
<dbReference type="PRINTS" id="PR00405">
    <property type="entry name" value="REVINTRACTNG"/>
</dbReference>
<keyword evidence="2" id="KW-0479">Metal-binding</keyword>
<protein>
    <recommendedName>
        <fullName evidence="7">Arf-GAP domain-containing protein</fullName>
    </recommendedName>
</protein>
<reference evidence="8" key="1">
    <citation type="journal article" date="2023" name="bioRxiv">
        <title>Scaffold-level genome assemblies of two parasitoid biocontrol wasps reveal the parthenogenesis mechanism and an associated novel virus.</title>
        <authorList>
            <person name="Inwood S."/>
            <person name="Skelly J."/>
            <person name="Guhlin J."/>
            <person name="Harrop T."/>
            <person name="Goldson S."/>
            <person name="Dearden P."/>
        </authorList>
    </citation>
    <scope>NUCLEOTIDE SEQUENCE</scope>
    <source>
        <strain evidence="8">Irish</strain>
        <tissue evidence="8">Whole body</tissue>
    </source>
</reference>
<feature type="region of interest" description="Disordered" evidence="6">
    <location>
        <begin position="277"/>
        <end position="360"/>
    </location>
</feature>
<keyword evidence="4" id="KW-0862">Zinc</keyword>
<feature type="region of interest" description="Disordered" evidence="6">
    <location>
        <begin position="178"/>
        <end position="199"/>
    </location>
</feature>
<reference evidence="8" key="2">
    <citation type="submission" date="2023-03" db="EMBL/GenBank/DDBJ databases">
        <authorList>
            <person name="Inwood S.N."/>
            <person name="Skelly J.G."/>
            <person name="Guhlin J."/>
            <person name="Harrop T.W.R."/>
            <person name="Goldson S.G."/>
            <person name="Dearden P.K."/>
        </authorList>
    </citation>
    <scope>NUCLEOTIDE SEQUENCE</scope>
    <source>
        <strain evidence="8">Irish</strain>
        <tissue evidence="8">Whole body</tissue>
    </source>
</reference>
<dbReference type="PANTHER" id="PTHR46395:SF1">
    <property type="entry name" value="ADP-RIBOSYLATION FACTOR GTPASE-ACTIVATING PROTEIN 1"/>
    <property type="match status" value="1"/>
</dbReference>
<sequence length="403" mass="45000">MASPRSRRILVDLKTNNENNKCFECGAHNPQWVSVTYGIWICLECSGKHRGLGVHLSFVRSVSMDKWKDIELEKMKVGGNKNARIFFESQSDWDSSMTIDKKYNTKAAALYRDKIATLASGESWDASSSTAKDFAPYNSKYDVEDHQSYHDEHSYQNNYSNSCIKSQTELFFAQVQNDNSQRPDNLPPNQGGKYSGFGYQMDPLPKSPSQELYDTAVSSLATGWSLFSSSASKVASKVSENAIKISEIASQKIRSGTLLEDMSSQVNSLTAKVGDLGRRGWTDVSGSNSAAKPQGDSIDYYQDSSTFSTKDDRNFPPNEKSALVNKSSSRNHIKSDTSIQDSKWERGRNTASITATEERSFSEINAKPKFDELRLSNSDSKLKTNSFNANIEAEDDAWEILRD</sequence>
<dbReference type="Pfam" id="PF01412">
    <property type="entry name" value="ArfGap"/>
    <property type="match status" value="1"/>
</dbReference>
<dbReference type="SMART" id="SM00105">
    <property type="entry name" value="ArfGap"/>
    <property type="match status" value="1"/>
</dbReference>
<dbReference type="Proteomes" id="UP001168990">
    <property type="component" value="Unassembled WGS sequence"/>
</dbReference>
<organism evidence="8 9">
    <name type="scientific">Microctonus aethiopoides</name>
    <dbReference type="NCBI Taxonomy" id="144406"/>
    <lineage>
        <taxon>Eukaryota</taxon>
        <taxon>Metazoa</taxon>
        <taxon>Ecdysozoa</taxon>
        <taxon>Arthropoda</taxon>
        <taxon>Hexapoda</taxon>
        <taxon>Insecta</taxon>
        <taxon>Pterygota</taxon>
        <taxon>Neoptera</taxon>
        <taxon>Endopterygota</taxon>
        <taxon>Hymenoptera</taxon>
        <taxon>Apocrita</taxon>
        <taxon>Ichneumonoidea</taxon>
        <taxon>Braconidae</taxon>
        <taxon>Euphorinae</taxon>
        <taxon>Microctonus</taxon>
    </lineage>
</organism>
<dbReference type="PANTHER" id="PTHR46395">
    <property type="entry name" value="ADP-RIBOSYLATION FACTOR GTPASE-ACTIVATING PROTEIN 1"/>
    <property type="match status" value="1"/>
</dbReference>
<evidence type="ECO:0000256" key="5">
    <source>
        <dbReference type="PROSITE-ProRule" id="PRU00288"/>
    </source>
</evidence>
<name>A0AA39FXG2_9HYME</name>
<comment type="caution">
    <text evidence="8">The sequence shown here is derived from an EMBL/GenBank/DDBJ whole genome shotgun (WGS) entry which is preliminary data.</text>
</comment>
<dbReference type="InterPro" id="IPR038508">
    <property type="entry name" value="ArfGAP_dom_sf"/>
</dbReference>
<dbReference type="PROSITE" id="PS50115">
    <property type="entry name" value="ARFGAP"/>
    <property type="match status" value="1"/>
</dbReference>
<dbReference type="EMBL" id="JAQQBS010000001">
    <property type="protein sequence ID" value="KAK0177331.1"/>
    <property type="molecule type" value="Genomic_DNA"/>
</dbReference>
<dbReference type="GO" id="GO:0032012">
    <property type="term" value="P:regulation of ARF protein signal transduction"/>
    <property type="evidence" value="ECO:0007669"/>
    <property type="project" value="TreeGrafter"/>
</dbReference>
<dbReference type="GO" id="GO:0000139">
    <property type="term" value="C:Golgi membrane"/>
    <property type="evidence" value="ECO:0007669"/>
    <property type="project" value="TreeGrafter"/>
</dbReference>
<accession>A0AA39FXG2</accession>
<evidence type="ECO:0000256" key="6">
    <source>
        <dbReference type="SAM" id="MobiDB-lite"/>
    </source>
</evidence>
<dbReference type="GO" id="GO:0005096">
    <property type="term" value="F:GTPase activator activity"/>
    <property type="evidence" value="ECO:0007669"/>
    <property type="project" value="UniProtKB-KW"/>
</dbReference>
<evidence type="ECO:0000256" key="1">
    <source>
        <dbReference type="ARBA" id="ARBA00022468"/>
    </source>
</evidence>
<proteinExistence type="predicted"/>
<evidence type="ECO:0000313" key="8">
    <source>
        <dbReference type="EMBL" id="KAK0177331.1"/>
    </source>
</evidence>
<dbReference type="GO" id="GO:0030100">
    <property type="term" value="P:regulation of endocytosis"/>
    <property type="evidence" value="ECO:0007669"/>
    <property type="project" value="TreeGrafter"/>
</dbReference>
<dbReference type="CDD" id="cd08830">
    <property type="entry name" value="ArfGap_ArfGap1"/>
    <property type="match status" value="1"/>
</dbReference>
<dbReference type="InterPro" id="IPR037278">
    <property type="entry name" value="ARFGAP/RecO"/>
</dbReference>
<feature type="compositionally biased region" description="Polar residues" evidence="6">
    <location>
        <begin position="324"/>
        <end position="341"/>
    </location>
</feature>
<keyword evidence="9" id="KW-1185">Reference proteome</keyword>
<dbReference type="InterPro" id="IPR001164">
    <property type="entry name" value="ArfGAP_dom"/>
</dbReference>
<dbReference type="GO" id="GO:0008270">
    <property type="term" value="F:zinc ion binding"/>
    <property type="evidence" value="ECO:0007669"/>
    <property type="project" value="UniProtKB-KW"/>
</dbReference>